<dbReference type="AlphaFoldDB" id="A0A0J1EJ93"/>
<comment type="caution">
    <text evidence="1">The sequence shown here is derived from an EMBL/GenBank/DDBJ whole genome shotgun (WGS) entry which is preliminary data.</text>
</comment>
<name>A0A0J1EJ93_RHOIS</name>
<proteinExistence type="predicted"/>
<organism evidence="1 2">
    <name type="scientific">Rhodopirellula islandica</name>
    <dbReference type="NCBI Taxonomy" id="595434"/>
    <lineage>
        <taxon>Bacteria</taxon>
        <taxon>Pseudomonadati</taxon>
        <taxon>Planctomycetota</taxon>
        <taxon>Planctomycetia</taxon>
        <taxon>Pirellulales</taxon>
        <taxon>Pirellulaceae</taxon>
        <taxon>Rhodopirellula</taxon>
    </lineage>
</organism>
<evidence type="ECO:0000313" key="2">
    <source>
        <dbReference type="Proteomes" id="UP000036367"/>
    </source>
</evidence>
<dbReference type="PATRIC" id="fig|595434.4.peg.2130"/>
<sequence length="44" mass="4872">MLEPIPVFGAAFWWVSAFENLSRNEVWGEGVRPLGFSRGATAFA</sequence>
<accession>A0A0J1EJ93</accession>
<dbReference type="Proteomes" id="UP000036367">
    <property type="component" value="Unassembled WGS sequence"/>
</dbReference>
<gene>
    <name evidence="1" type="ORF">RISK_002231</name>
</gene>
<dbReference type="EMBL" id="LECT01000017">
    <property type="protein sequence ID" value="KLU05599.1"/>
    <property type="molecule type" value="Genomic_DNA"/>
</dbReference>
<keyword evidence="2" id="KW-1185">Reference proteome</keyword>
<reference evidence="1" key="1">
    <citation type="submission" date="2015-05" db="EMBL/GenBank/DDBJ databases">
        <title>Permanent draft genome of Rhodopirellula islandicus K833.</title>
        <authorList>
            <person name="Kizina J."/>
            <person name="Richter M."/>
            <person name="Glockner F.O."/>
            <person name="Harder J."/>
        </authorList>
    </citation>
    <scope>NUCLEOTIDE SEQUENCE [LARGE SCALE GENOMIC DNA]</scope>
    <source>
        <strain evidence="1">K833</strain>
    </source>
</reference>
<evidence type="ECO:0000313" key="1">
    <source>
        <dbReference type="EMBL" id="KLU05599.1"/>
    </source>
</evidence>
<protein>
    <submittedName>
        <fullName evidence="1">Uncharacterized protein</fullName>
    </submittedName>
</protein>
<dbReference type="STRING" id="595434.RISK_002231"/>